<evidence type="ECO:0000256" key="19">
    <source>
        <dbReference type="ARBA" id="ARBA00069640"/>
    </source>
</evidence>
<dbReference type="InterPro" id="IPR018303">
    <property type="entry name" value="ATPase_P-typ_P_site"/>
</dbReference>
<dbReference type="GO" id="GO:0140581">
    <property type="term" value="F:P-type monovalent copper transporter activity"/>
    <property type="evidence" value="ECO:0007669"/>
    <property type="project" value="UniProtKB-EC"/>
</dbReference>
<dbReference type="SUPFAM" id="SSF56784">
    <property type="entry name" value="HAD-like"/>
    <property type="match status" value="1"/>
</dbReference>
<comment type="catalytic activity">
    <reaction evidence="18">
        <text>Cu(+)(in) + ATP + H2O = Cu(+)(out) + ADP + phosphate + H(+)</text>
        <dbReference type="Rhea" id="RHEA:25792"/>
        <dbReference type="ChEBI" id="CHEBI:15377"/>
        <dbReference type="ChEBI" id="CHEBI:15378"/>
        <dbReference type="ChEBI" id="CHEBI:30616"/>
        <dbReference type="ChEBI" id="CHEBI:43474"/>
        <dbReference type="ChEBI" id="CHEBI:49552"/>
        <dbReference type="ChEBI" id="CHEBI:456216"/>
        <dbReference type="EC" id="7.2.2.8"/>
    </reaction>
</comment>
<evidence type="ECO:0000256" key="6">
    <source>
        <dbReference type="ARBA" id="ARBA00022692"/>
    </source>
</evidence>
<comment type="subcellular location">
    <subcellularLocation>
        <location evidence="1">Cell membrane</location>
        <topology evidence="1">Multi-pass membrane protein</topology>
    </subcellularLocation>
</comment>
<accession>A0AAW9QUM0</accession>
<evidence type="ECO:0000313" key="22">
    <source>
        <dbReference type="EMBL" id="MEG3437283.1"/>
    </source>
</evidence>
<dbReference type="CDD" id="cd02094">
    <property type="entry name" value="P-type_ATPase_Cu-like"/>
    <property type="match status" value="1"/>
</dbReference>
<evidence type="ECO:0000256" key="4">
    <source>
        <dbReference type="ARBA" id="ARBA00022448"/>
    </source>
</evidence>
<dbReference type="Gene3D" id="2.70.150.10">
    <property type="entry name" value="Calcium-transporting ATPase, cytoplasmic transduction domain A"/>
    <property type="match status" value="1"/>
</dbReference>
<evidence type="ECO:0000256" key="7">
    <source>
        <dbReference type="ARBA" id="ARBA00022723"/>
    </source>
</evidence>
<dbReference type="InterPro" id="IPR008250">
    <property type="entry name" value="ATPase_P-typ_transduc_dom_A_sf"/>
</dbReference>
<evidence type="ECO:0000256" key="2">
    <source>
        <dbReference type="ARBA" id="ARBA00006024"/>
    </source>
</evidence>
<keyword evidence="8 20" id="KW-0547">Nucleotide-binding</keyword>
<dbReference type="RefSeq" id="WP_332864766.1">
    <property type="nucleotide sequence ID" value="NZ_JBAFSM010000014.1"/>
</dbReference>
<evidence type="ECO:0000256" key="20">
    <source>
        <dbReference type="RuleBase" id="RU362081"/>
    </source>
</evidence>
<dbReference type="InterPro" id="IPR027256">
    <property type="entry name" value="P-typ_ATPase_IB"/>
</dbReference>
<dbReference type="InterPro" id="IPR036163">
    <property type="entry name" value="HMA_dom_sf"/>
</dbReference>
<evidence type="ECO:0000256" key="16">
    <source>
        <dbReference type="ARBA" id="ARBA00033239"/>
    </source>
</evidence>
<dbReference type="PANTHER" id="PTHR43520:SF8">
    <property type="entry name" value="P-TYPE CU(+) TRANSPORTER"/>
    <property type="match status" value="1"/>
</dbReference>
<dbReference type="PROSITE" id="PS01047">
    <property type="entry name" value="HMA_1"/>
    <property type="match status" value="1"/>
</dbReference>
<dbReference type="GO" id="GO:0005524">
    <property type="term" value="F:ATP binding"/>
    <property type="evidence" value="ECO:0007669"/>
    <property type="project" value="UniProtKB-UniRule"/>
</dbReference>
<keyword evidence="12 20" id="KW-1133">Transmembrane helix</keyword>
<keyword evidence="5 20" id="KW-1003">Cell membrane</keyword>
<evidence type="ECO:0000259" key="21">
    <source>
        <dbReference type="PROSITE" id="PS50846"/>
    </source>
</evidence>
<dbReference type="SUPFAM" id="SSF81653">
    <property type="entry name" value="Calcium ATPase, transduction domain A"/>
    <property type="match status" value="1"/>
</dbReference>
<gene>
    <name evidence="22" type="ORF">V0288_09145</name>
</gene>
<evidence type="ECO:0000256" key="17">
    <source>
        <dbReference type="ARBA" id="ARBA00037427"/>
    </source>
</evidence>
<proteinExistence type="inferred from homology"/>
<evidence type="ECO:0000256" key="11">
    <source>
        <dbReference type="ARBA" id="ARBA00022967"/>
    </source>
</evidence>
<feature type="transmembrane region" description="Helical" evidence="20">
    <location>
        <begin position="101"/>
        <end position="124"/>
    </location>
</feature>
<dbReference type="NCBIfam" id="TIGR01494">
    <property type="entry name" value="ATPase_P-type"/>
    <property type="match status" value="1"/>
</dbReference>
<keyword evidence="14" id="KW-0406">Ion transport</keyword>
<dbReference type="InterPro" id="IPR023298">
    <property type="entry name" value="ATPase_P-typ_TM_dom_sf"/>
</dbReference>
<evidence type="ECO:0000256" key="5">
    <source>
        <dbReference type="ARBA" id="ARBA00022475"/>
    </source>
</evidence>
<evidence type="ECO:0000256" key="15">
    <source>
        <dbReference type="ARBA" id="ARBA00023136"/>
    </source>
</evidence>
<feature type="transmembrane region" description="Helical" evidence="20">
    <location>
        <begin position="719"/>
        <end position="741"/>
    </location>
</feature>
<feature type="transmembrane region" description="Helical" evidence="20">
    <location>
        <begin position="375"/>
        <end position="398"/>
    </location>
</feature>
<dbReference type="GO" id="GO:0016887">
    <property type="term" value="F:ATP hydrolysis activity"/>
    <property type="evidence" value="ECO:0007669"/>
    <property type="project" value="InterPro"/>
</dbReference>
<name>A0AAW9QUM0_9CHRO</name>
<sequence length="752" mass="80454">MEKSSLKLRGMGCASCARTIEDTIRSLPGVETCTVNFGAEQASVTYDPRVTDIATIQKAVDGAGYSAIPLQDDVLAPEDDSERRERLAENRRLTRKVWTSGTIGAILVIGSLPAMTGVAIPVIPPWLHNSWVQLAIATPALFWCGSSFFLNAWKAFKRHTATMDTLVALGTGTAYLYSLFPTFFPRWFLDRGLAPDVYYEAASMIIALILLGRLLENRARGQTSEAIRKLMGLQAKTARVIRDGRELDIPVAEVILGDLVVVRPGEKIPVDGEIVSGSSTIDEAMVTGESIPVKKNPGDEVIGATLNKTGSFQFRATRVGKDTFLAQIVRLVQQAQGSKAPIQRLADRVTGWFVPAVIAIAIATFIIWYNVMGNVTMALITAVGVLIIACPCALGLATPTSIMVGTGKGAENGILIKGAESLEMAHRLQAIVLDKTGTITRGEPTVTDFVTARGTANGNELSLLRSVASVERNSEHPLAEAVVRYADSQGVNLEPVRDFEAIAGSGVQGYVGDRLARIGTGRWMNELGIDTGVLERESERLESLGKTVVWLAVDDGIEGIMAIADAVKPSSARAIRALQKMGLEVLMLTGDNRHTAGAIAREVNIDRVFAEVRPDRKADTIDTIRSEGKIVAMVGDGINDAPALARADVGMAIGTGTDVAIAASDITLISGDLQGIVTAIQLSRATMRNIRQNLFFAFIYNVAGIPIAAGILFPFFGWLLSPIVAGAAMAFSSVSVVTNALRLRNFRPKTLG</sequence>
<dbReference type="Gene3D" id="3.30.70.100">
    <property type="match status" value="1"/>
</dbReference>
<comment type="similarity">
    <text evidence="2 20">Belongs to the cation transport ATPase (P-type) (TC 3.A.3) family. Type IB subfamily.</text>
</comment>
<dbReference type="NCBIfam" id="TIGR01511">
    <property type="entry name" value="ATPase-IB1_Cu"/>
    <property type="match status" value="1"/>
</dbReference>
<dbReference type="Gene3D" id="3.40.1110.10">
    <property type="entry name" value="Calcium-transporting ATPase, cytoplasmic domain N"/>
    <property type="match status" value="1"/>
</dbReference>
<dbReference type="InterPro" id="IPR001757">
    <property type="entry name" value="P_typ_ATPase"/>
</dbReference>
<evidence type="ECO:0000256" key="14">
    <source>
        <dbReference type="ARBA" id="ARBA00023065"/>
    </source>
</evidence>
<keyword evidence="10 20" id="KW-0067">ATP-binding</keyword>
<dbReference type="PRINTS" id="PR00943">
    <property type="entry name" value="CUATPASE"/>
</dbReference>
<dbReference type="PROSITE" id="PS00154">
    <property type="entry name" value="ATPASE_E1_E2"/>
    <property type="match status" value="1"/>
</dbReference>
<dbReference type="Gene3D" id="3.40.50.1000">
    <property type="entry name" value="HAD superfamily/HAD-like"/>
    <property type="match status" value="1"/>
</dbReference>
<dbReference type="Pfam" id="PF00122">
    <property type="entry name" value="E1-E2_ATPase"/>
    <property type="match status" value="1"/>
</dbReference>
<dbReference type="InterPro" id="IPR023299">
    <property type="entry name" value="ATPase_P-typ_cyto_dom_N"/>
</dbReference>
<keyword evidence="6 20" id="KW-0812">Transmembrane</keyword>
<evidence type="ECO:0000256" key="10">
    <source>
        <dbReference type="ARBA" id="ARBA00022840"/>
    </source>
</evidence>
<dbReference type="GO" id="GO:0005507">
    <property type="term" value="F:copper ion binding"/>
    <property type="evidence" value="ECO:0007669"/>
    <property type="project" value="TreeGrafter"/>
</dbReference>
<dbReference type="SFLD" id="SFLDF00027">
    <property type="entry name" value="p-type_atpase"/>
    <property type="match status" value="1"/>
</dbReference>
<dbReference type="InterPro" id="IPR023214">
    <property type="entry name" value="HAD_sf"/>
</dbReference>
<dbReference type="FunFam" id="3.40.50.1000:FF:000144">
    <property type="entry name" value="copper-transporting ATPase 1 isoform X2"/>
    <property type="match status" value="1"/>
</dbReference>
<dbReference type="PROSITE" id="PS50846">
    <property type="entry name" value="HMA_2"/>
    <property type="match status" value="1"/>
</dbReference>
<evidence type="ECO:0000256" key="3">
    <source>
        <dbReference type="ARBA" id="ARBA00012517"/>
    </source>
</evidence>
<evidence type="ECO:0000256" key="13">
    <source>
        <dbReference type="ARBA" id="ARBA00023008"/>
    </source>
</evidence>
<dbReference type="SFLD" id="SFLDS00003">
    <property type="entry name" value="Haloacid_Dehalogenase"/>
    <property type="match status" value="1"/>
</dbReference>
<reference evidence="22 23" key="1">
    <citation type="submission" date="2024-01" db="EMBL/GenBank/DDBJ databases">
        <title>Genomic insights into the taxonomy and metabolism of the cyanobacterium Pannus brasiliensis CCIBt3594.</title>
        <authorList>
            <person name="Machado M."/>
            <person name="Botero N.B."/>
            <person name="Andreote A.P.D."/>
            <person name="Feitosa A.M.T."/>
            <person name="Popin R."/>
            <person name="Sivonen K."/>
            <person name="Fiore M.F."/>
        </authorList>
    </citation>
    <scope>NUCLEOTIDE SEQUENCE [LARGE SCALE GENOMIC DNA]</scope>
    <source>
        <strain evidence="22 23">CCIBt3594</strain>
    </source>
</reference>
<dbReference type="Proteomes" id="UP001328733">
    <property type="component" value="Unassembled WGS sequence"/>
</dbReference>
<comment type="caution">
    <text evidence="22">The sequence shown here is derived from an EMBL/GenBank/DDBJ whole genome shotgun (WGS) entry which is preliminary data.</text>
</comment>
<dbReference type="AlphaFoldDB" id="A0AAW9QUM0"/>
<dbReference type="InterPro" id="IPR059000">
    <property type="entry name" value="ATPase_P-type_domA"/>
</dbReference>
<dbReference type="FunFam" id="3.30.70.100:FF:000001">
    <property type="entry name" value="ATPase copper transporting beta"/>
    <property type="match status" value="1"/>
</dbReference>
<dbReference type="Pfam" id="PF00403">
    <property type="entry name" value="HMA"/>
    <property type="match status" value="1"/>
</dbReference>
<comment type="function">
    <text evidence="17">Involved in copper transport.</text>
</comment>
<dbReference type="EMBL" id="JBAFSM010000014">
    <property type="protein sequence ID" value="MEG3437283.1"/>
    <property type="molecule type" value="Genomic_DNA"/>
</dbReference>
<dbReference type="Pfam" id="PF00702">
    <property type="entry name" value="Hydrolase"/>
    <property type="match status" value="1"/>
</dbReference>
<dbReference type="InterPro" id="IPR044492">
    <property type="entry name" value="P_typ_ATPase_HD_dom"/>
</dbReference>
<keyword evidence="7 20" id="KW-0479">Metal-binding</keyword>
<evidence type="ECO:0000256" key="9">
    <source>
        <dbReference type="ARBA" id="ARBA00022796"/>
    </source>
</evidence>
<dbReference type="PANTHER" id="PTHR43520">
    <property type="entry name" value="ATP7, ISOFORM B"/>
    <property type="match status" value="1"/>
</dbReference>
<dbReference type="SUPFAM" id="SSF55008">
    <property type="entry name" value="HMA, heavy metal-associated domain"/>
    <property type="match status" value="1"/>
</dbReference>
<dbReference type="InterPro" id="IPR036412">
    <property type="entry name" value="HAD-like_sf"/>
</dbReference>
<keyword evidence="15 20" id="KW-0472">Membrane</keyword>
<dbReference type="CDD" id="cd00371">
    <property type="entry name" value="HMA"/>
    <property type="match status" value="1"/>
</dbReference>
<dbReference type="InterPro" id="IPR017969">
    <property type="entry name" value="Heavy-metal-associated_CS"/>
</dbReference>
<feature type="transmembrane region" description="Helical" evidence="20">
    <location>
        <begin position="130"/>
        <end position="153"/>
    </location>
</feature>
<evidence type="ECO:0000256" key="8">
    <source>
        <dbReference type="ARBA" id="ARBA00022741"/>
    </source>
</evidence>
<dbReference type="FunFam" id="2.70.150.10:FF:000020">
    <property type="entry name" value="Copper-exporting P-type ATPase A"/>
    <property type="match status" value="1"/>
</dbReference>
<feature type="transmembrane region" description="Helical" evidence="20">
    <location>
        <begin position="165"/>
        <end position="185"/>
    </location>
</feature>
<organism evidence="22 23">
    <name type="scientific">Pannus brasiliensis CCIBt3594</name>
    <dbReference type="NCBI Taxonomy" id="1427578"/>
    <lineage>
        <taxon>Bacteria</taxon>
        <taxon>Bacillati</taxon>
        <taxon>Cyanobacteriota</taxon>
        <taxon>Cyanophyceae</taxon>
        <taxon>Oscillatoriophycideae</taxon>
        <taxon>Chroococcales</taxon>
        <taxon>Microcystaceae</taxon>
        <taxon>Pannus</taxon>
    </lineage>
</organism>
<dbReference type="SUPFAM" id="SSF81665">
    <property type="entry name" value="Calcium ATPase, transmembrane domain M"/>
    <property type="match status" value="1"/>
</dbReference>
<dbReference type="GO" id="GO:0005886">
    <property type="term" value="C:plasma membrane"/>
    <property type="evidence" value="ECO:0007669"/>
    <property type="project" value="UniProtKB-SubCell"/>
</dbReference>
<keyword evidence="13" id="KW-0186">Copper</keyword>
<keyword evidence="4" id="KW-0813">Transport</keyword>
<dbReference type="PRINTS" id="PR00119">
    <property type="entry name" value="CATATPASE"/>
</dbReference>
<dbReference type="EC" id="7.2.2.8" evidence="3"/>
<dbReference type="GO" id="GO:0055070">
    <property type="term" value="P:copper ion homeostasis"/>
    <property type="evidence" value="ECO:0007669"/>
    <property type="project" value="TreeGrafter"/>
</dbReference>
<protein>
    <recommendedName>
        <fullName evidence="19">Probable copper-transporting ATPase SynA</fullName>
        <ecNumber evidence="3">7.2.2.8</ecNumber>
    </recommendedName>
    <alternativeName>
        <fullName evidence="16">Cu(+)-exporting ATPase</fullName>
    </alternativeName>
</protein>
<evidence type="ECO:0000256" key="18">
    <source>
        <dbReference type="ARBA" id="ARBA00049289"/>
    </source>
</evidence>
<keyword evidence="23" id="KW-1185">Reference proteome</keyword>
<dbReference type="NCBIfam" id="TIGR01525">
    <property type="entry name" value="ATPase-IB_hvy"/>
    <property type="match status" value="1"/>
</dbReference>
<dbReference type="GO" id="GO:0043682">
    <property type="term" value="F:P-type divalent copper transporter activity"/>
    <property type="evidence" value="ECO:0007669"/>
    <property type="project" value="TreeGrafter"/>
</dbReference>
<feature type="domain" description="HMA" evidence="21">
    <location>
        <begin position="2"/>
        <end position="68"/>
    </location>
</feature>
<evidence type="ECO:0000256" key="1">
    <source>
        <dbReference type="ARBA" id="ARBA00004651"/>
    </source>
</evidence>
<feature type="transmembrane region" description="Helical" evidence="20">
    <location>
        <begin position="197"/>
        <end position="215"/>
    </location>
</feature>
<keyword evidence="9" id="KW-0187">Copper transport</keyword>
<evidence type="ECO:0000256" key="12">
    <source>
        <dbReference type="ARBA" id="ARBA00022989"/>
    </source>
</evidence>
<dbReference type="SFLD" id="SFLDG00002">
    <property type="entry name" value="C1.7:_P-type_atpase_like"/>
    <property type="match status" value="1"/>
</dbReference>
<feature type="transmembrane region" description="Helical" evidence="20">
    <location>
        <begin position="694"/>
        <end position="713"/>
    </location>
</feature>
<feature type="transmembrane region" description="Helical" evidence="20">
    <location>
        <begin position="349"/>
        <end position="369"/>
    </location>
</feature>
<dbReference type="InterPro" id="IPR006121">
    <property type="entry name" value="HMA_dom"/>
</dbReference>
<evidence type="ECO:0000313" key="23">
    <source>
        <dbReference type="Proteomes" id="UP001328733"/>
    </source>
</evidence>
<keyword evidence="11" id="KW-1278">Translocase</keyword>